<comment type="subcellular location">
    <subcellularLocation>
        <location evidence="1">Cell membrane</location>
        <topology evidence="1">Multi-pass membrane protein</topology>
    </subcellularLocation>
</comment>
<dbReference type="InterPro" id="IPR000425">
    <property type="entry name" value="MIP"/>
</dbReference>
<evidence type="ECO:0000256" key="5">
    <source>
        <dbReference type="ARBA" id="ARBA00022692"/>
    </source>
</evidence>
<feature type="transmembrane region" description="Helical" evidence="9">
    <location>
        <begin position="12"/>
        <end position="31"/>
    </location>
</feature>
<keyword evidence="6 9" id="KW-1133">Transmembrane helix</keyword>
<dbReference type="EMBL" id="JACHCC010000002">
    <property type="protein sequence ID" value="MBB6498870.1"/>
    <property type="molecule type" value="Genomic_DNA"/>
</dbReference>
<evidence type="ECO:0000256" key="1">
    <source>
        <dbReference type="ARBA" id="ARBA00004651"/>
    </source>
</evidence>
<feature type="transmembrane region" description="Helical" evidence="9">
    <location>
        <begin position="207"/>
        <end position="226"/>
    </location>
</feature>
<protein>
    <submittedName>
        <fullName evidence="10">Aquaporin Z</fullName>
    </submittedName>
</protein>
<dbReference type="PANTHER" id="PTHR19139">
    <property type="entry name" value="AQUAPORIN TRANSPORTER"/>
    <property type="match status" value="1"/>
</dbReference>
<dbReference type="AlphaFoldDB" id="A0A7X0J0V7"/>
<feature type="transmembrane region" description="Helical" evidence="9">
    <location>
        <begin position="169"/>
        <end position="187"/>
    </location>
</feature>
<gene>
    <name evidence="10" type="ORF">HDF25_001007</name>
</gene>
<keyword evidence="7 9" id="KW-0472">Membrane</keyword>
<comment type="caution">
    <text evidence="10">The sequence shown here is derived from an EMBL/GenBank/DDBJ whole genome shotgun (WGS) entry which is preliminary data.</text>
</comment>
<feature type="transmembrane region" description="Helical" evidence="9">
    <location>
        <begin position="136"/>
        <end position="157"/>
    </location>
</feature>
<dbReference type="SUPFAM" id="SSF81338">
    <property type="entry name" value="Aquaporin-like"/>
    <property type="match status" value="1"/>
</dbReference>
<dbReference type="InterPro" id="IPR034294">
    <property type="entry name" value="Aquaporin_transptr"/>
</dbReference>
<dbReference type="RefSeq" id="WP_184623372.1">
    <property type="nucleotide sequence ID" value="NZ_JACHCC010000002.1"/>
</dbReference>
<evidence type="ECO:0000313" key="11">
    <source>
        <dbReference type="Proteomes" id="UP000521017"/>
    </source>
</evidence>
<dbReference type="GO" id="GO:0015250">
    <property type="term" value="F:water channel activity"/>
    <property type="evidence" value="ECO:0007669"/>
    <property type="project" value="TreeGrafter"/>
</dbReference>
<dbReference type="PRINTS" id="PR00783">
    <property type="entry name" value="MINTRINSICP"/>
</dbReference>
<name>A0A7X0J0V7_9SPHI</name>
<feature type="transmembrane region" description="Helical" evidence="9">
    <location>
        <begin position="51"/>
        <end position="72"/>
    </location>
</feature>
<evidence type="ECO:0000256" key="2">
    <source>
        <dbReference type="ARBA" id="ARBA00006175"/>
    </source>
</evidence>
<comment type="similarity">
    <text evidence="2 8">Belongs to the MIP/aquaporin (TC 1.A.8) family.</text>
</comment>
<dbReference type="InterPro" id="IPR023271">
    <property type="entry name" value="Aquaporin-like"/>
</dbReference>
<evidence type="ECO:0000256" key="3">
    <source>
        <dbReference type="ARBA" id="ARBA00022448"/>
    </source>
</evidence>
<keyword evidence="3 8" id="KW-0813">Transport</keyword>
<evidence type="ECO:0000256" key="9">
    <source>
        <dbReference type="SAM" id="Phobius"/>
    </source>
</evidence>
<dbReference type="Gene3D" id="1.20.1080.10">
    <property type="entry name" value="Glycerol uptake facilitator protein"/>
    <property type="match status" value="1"/>
</dbReference>
<dbReference type="InterPro" id="IPR022357">
    <property type="entry name" value="MIP_CS"/>
</dbReference>
<dbReference type="Pfam" id="PF00230">
    <property type="entry name" value="MIP"/>
    <property type="match status" value="1"/>
</dbReference>
<dbReference type="GO" id="GO:0005886">
    <property type="term" value="C:plasma membrane"/>
    <property type="evidence" value="ECO:0007669"/>
    <property type="project" value="UniProtKB-SubCell"/>
</dbReference>
<evidence type="ECO:0000256" key="8">
    <source>
        <dbReference type="RuleBase" id="RU000477"/>
    </source>
</evidence>
<evidence type="ECO:0000313" key="10">
    <source>
        <dbReference type="EMBL" id="MBB6498870.1"/>
    </source>
</evidence>
<evidence type="ECO:0000256" key="7">
    <source>
        <dbReference type="ARBA" id="ARBA00023136"/>
    </source>
</evidence>
<dbReference type="PROSITE" id="PS00221">
    <property type="entry name" value="MIP"/>
    <property type="match status" value="1"/>
</dbReference>
<sequence length="256" mass="27889">MAQTKDLIKMYLSEFIGTALLLGIGLSVVIFNWGEDSVMTRLIPSLPLRRALTGFLFGTTGCLVTLSPVGKISGAHINPAVSIAFWLRGKMKTYLMAGYIVSQMLGAIVGCIPLLLWQNQGKSINYGNTVPGSAGIWPAFVGELITTACLVIVIFIFVGSKKLRNYTPFTMPVLYGIMVWAETALSGCSTNPARSFGPAVVSGVYTAYWLYIAAPLTGVFLIVGIFNSFRLHHYYDIEAARISFHDHHSPNSLKTI</sequence>
<dbReference type="PANTHER" id="PTHR19139:SF199">
    <property type="entry name" value="MIP17260P"/>
    <property type="match status" value="1"/>
</dbReference>
<proteinExistence type="inferred from homology"/>
<keyword evidence="4" id="KW-1003">Cell membrane</keyword>
<organism evidence="10 11">
    <name type="scientific">Pedobacter cryoconitis</name>
    <dbReference type="NCBI Taxonomy" id="188932"/>
    <lineage>
        <taxon>Bacteria</taxon>
        <taxon>Pseudomonadati</taxon>
        <taxon>Bacteroidota</taxon>
        <taxon>Sphingobacteriia</taxon>
        <taxon>Sphingobacteriales</taxon>
        <taxon>Sphingobacteriaceae</taxon>
        <taxon>Pedobacter</taxon>
    </lineage>
</organism>
<evidence type="ECO:0000256" key="4">
    <source>
        <dbReference type="ARBA" id="ARBA00022475"/>
    </source>
</evidence>
<feature type="transmembrane region" description="Helical" evidence="9">
    <location>
        <begin position="93"/>
        <end position="116"/>
    </location>
</feature>
<keyword evidence="5 8" id="KW-0812">Transmembrane</keyword>
<dbReference type="Proteomes" id="UP000521017">
    <property type="component" value="Unassembled WGS sequence"/>
</dbReference>
<reference evidence="10 11" key="1">
    <citation type="submission" date="2020-08" db="EMBL/GenBank/DDBJ databases">
        <title>Genomic Encyclopedia of Type Strains, Phase IV (KMG-V): Genome sequencing to study the core and pangenomes of soil and plant-associated prokaryotes.</title>
        <authorList>
            <person name="Whitman W."/>
        </authorList>
    </citation>
    <scope>NUCLEOTIDE SEQUENCE [LARGE SCALE GENOMIC DNA]</scope>
    <source>
        <strain evidence="10 11">M2T3</strain>
    </source>
</reference>
<evidence type="ECO:0000256" key="6">
    <source>
        <dbReference type="ARBA" id="ARBA00022989"/>
    </source>
</evidence>
<accession>A0A7X0J0V7</accession>